<comment type="subcellular location">
    <subcellularLocation>
        <location evidence="1 7">Cell outer membrane</location>
        <topology evidence="1 7">Multi-pass membrane protein</topology>
    </subcellularLocation>
</comment>
<evidence type="ECO:0000256" key="5">
    <source>
        <dbReference type="ARBA" id="ARBA00023136"/>
    </source>
</evidence>
<feature type="domain" description="Secretin/TonB short N-terminal" evidence="8">
    <location>
        <begin position="59"/>
        <end position="96"/>
    </location>
</feature>
<dbReference type="NCBIfam" id="TIGR04056">
    <property type="entry name" value="OMP_RagA_SusC"/>
    <property type="match status" value="1"/>
</dbReference>
<dbReference type="InterPro" id="IPR012910">
    <property type="entry name" value="Plug_dom"/>
</dbReference>
<dbReference type="InterPro" id="IPR008969">
    <property type="entry name" value="CarboxyPept-like_regulatory"/>
</dbReference>
<proteinExistence type="inferred from homology"/>
<name>A0A9D2AY98_9SPHI</name>
<organism evidence="10 11">
    <name type="scientific">Candidatus Sphingobacterium stercoripullorum</name>
    <dbReference type="NCBI Taxonomy" id="2838759"/>
    <lineage>
        <taxon>Bacteria</taxon>
        <taxon>Pseudomonadati</taxon>
        <taxon>Bacteroidota</taxon>
        <taxon>Sphingobacteriia</taxon>
        <taxon>Sphingobacteriales</taxon>
        <taxon>Sphingobacteriaceae</taxon>
        <taxon>Sphingobacterium</taxon>
    </lineage>
</organism>
<dbReference type="NCBIfam" id="TIGR04057">
    <property type="entry name" value="SusC_RagA_signa"/>
    <property type="match status" value="1"/>
</dbReference>
<keyword evidence="6 7" id="KW-0998">Cell outer membrane</keyword>
<evidence type="ECO:0000259" key="9">
    <source>
        <dbReference type="Pfam" id="PF07715"/>
    </source>
</evidence>
<dbReference type="Pfam" id="PF13715">
    <property type="entry name" value="CarbopepD_reg_2"/>
    <property type="match status" value="1"/>
</dbReference>
<evidence type="ECO:0000256" key="4">
    <source>
        <dbReference type="ARBA" id="ARBA00022692"/>
    </source>
</evidence>
<dbReference type="InterPro" id="IPR023996">
    <property type="entry name" value="TonB-dep_OMP_SusC/RagA"/>
</dbReference>
<dbReference type="InterPro" id="IPR037066">
    <property type="entry name" value="Plug_dom_sf"/>
</dbReference>
<gene>
    <name evidence="10" type="ORF">H9853_04955</name>
</gene>
<keyword evidence="4 7" id="KW-0812">Transmembrane</keyword>
<reference evidence="10" key="2">
    <citation type="submission" date="2021-04" db="EMBL/GenBank/DDBJ databases">
        <authorList>
            <person name="Gilroy R."/>
        </authorList>
    </citation>
    <scope>NUCLEOTIDE SEQUENCE</scope>
    <source>
        <strain evidence="10">1719</strain>
    </source>
</reference>
<reference evidence="10" key="1">
    <citation type="journal article" date="2021" name="PeerJ">
        <title>Extensive microbial diversity within the chicken gut microbiome revealed by metagenomics and culture.</title>
        <authorList>
            <person name="Gilroy R."/>
            <person name="Ravi A."/>
            <person name="Getino M."/>
            <person name="Pursley I."/>
            <person name="Horton D.L."/>
            <person name="Alikhan N.F."/>
            <person name="Baker D."/>
            <person name="Gharbi K."/>
            <person name="Hall N."/>
            <person name="Watson M."/>
            <person name="Adriaenssens E.M."/>
            <person name="Foster-Nyarko E."/>
            <person name="Jarju S."/>
            <person name="Secka A."/>
            <person name="Antonio M."/>
            <person name="Oren A."/>
            <person name="Chaudhuri R.R."/>
            <person name="La Ragione R."/>
            <person name="Hildebrand F."/>
            <person name="Pallen M.J."/>
        </authorList>
    </citation>
    <scope>NUCLEOTIDE SEQUENCE</scope>
    <source>
        <strain evidence="10">1719</strain>
    </source>
</reference>
<dbReference type="InterPro" id="IPR036942">
    <property type="entry name" value="Beta-barrel_TonB_sf"/>
</dbReference>
<dbReference type="EMBL" id="DXEZ01000138">
    <property type="protein sequence ID" value="HIX54353.1"/>
    <property type="molecule type" value="Genomic_DNA"/>
</dbReference>
<evidence type="ECO:0000256" key="7">
    <source>
        <dbReference type="PROSITE-ProRule" id="PRU01360"/>
    </source>
</evidence>
<dbReference type="InterPro" id="IPR039426">
    <property type="entry name" value="TonB-dep_rcpt-like"/>
</dbReference>
<dbReference type="SUPFAM" id="SSF49464">
    <property type="entry name" value="Carboxypeptidase regulatory domain-like"/>
    <property type="match status" value="1"/>
</dbReference>
<feature type="domain" description="TonB-dependent receptor plug" evidence="9">
    <location>
        <begin position="205"/>
        <end position="324"/>
    </location>
</feature>
<dbReference type="Pfam" id="PF07715">
    <property type="entry name" value="Plug"/>
    <property type="match status" value="1"/>
</dbReference>
<evidence type="ECO:0000256" key="1">
    <source>
        <dbReference type="ARBA" id="ARBA00004571"/>
    </source>
</evidence>
<keyword evidence="5 7" id="KW-0472">Membrane</keyword>
<evidence type="ECO:0000313" key="11">
    <source>
        <dbReference type="Proteomes" id="UP000824156"/>
    </source>
</evidence>
<evidence type="ECO:0000256" key="6">
    <source>
        <dbReference type="ARBA" id="ARBA00023237"/>
    </source>
</evidence>
<dbReference type="InterPro" id="IPR011662">
    <property type="entry name" value="Secretin/TonB_short_N"/>
</dbReference>
<evidence type="ECO:0000256" key="2">
    <source>
        <dbReference type="ARBA" id="ARBA00022448"/>
    </source>
</evidence>
<dbReference type="Gene3D" id="2.60.40.1120">
    <property type="entry name" value="Carboxypeptidase-like, regulatory domain"/>
    <property type="match status" value="1"/>
</dbReference>
<comment type="similarity">
    <text evidence="7">Belongs to the TonB-dependent receptor family.</text>
</comment>
<evidence type="ECO:0000313" key="10">
    <source>
        <dbReference type="EMBL" id="HIX54353.1"/>
    </source>
</evidence>
<evidence type="ECO:0000259" key="8">
    <source>
        <dbReference type="Pfam" id="PF07660"/>
    </source>
</evidence>
<dbReference type="SUPFAM" id="SSF56935">
    <property type="entry name" value="Porins"/>
    <property type="match status" value="1"/>
</dbReference>
<dbReference type="AlphaFoldDB" id="A0A9D2AY98"/>
<comment type="caution">
    <text evidence="10">The sequence shown here is derived from an EMBL/GenBank/DDBJ whole genome shotgun (WGS) entry which is preliminary data.</text>
</comment>
<accession>A0A9D2AY98</accession>
<keyword evidence="2 7" id="KW-0813">Transport</keyword>
<dbReference type="Proteomes" id="UP000824156">
    <property type="component" value="Unassembled WGS sequence"/>
</dbReference>
<evidence type="ECO:0000256" key="3">
    <source>
        <dbReference type="ARBA" id="ARBA00022452"/>
    </source>
</evidence>
<feature type="non-terminal residue" evidence="10">
    <location>
        <position position="1096"/>
    </location>
</feature>
<dbReference type="PROSITE" id="PS52016">
    <property type="entry name" value="TONB_DEPENDENT_REC_3"/>
    <property type="match status" value="1"/>
</dbReference>
<dbReference type="InterPro" id="IPR023997">
    <property type="entry name" value="TonB-dep_OMP_SusC/RagA_CS"/>
</dbReference>
<sequence>MKYLFGLTFILWINIVFAQVPPSITLNKKQMTIKNFLEEIKKQTGFSIVHVENLFDQTSSIDLNIKNKPLDRTLNEALASKGIQYEIRNKTIVLTRSHNKNDPRGFQEKQEKILTGTIKDNQGRPIAGATISLNKTNTILAVSDKNGKFEIELSDHIKALYIAHMSFENQELVLDPNIGNYEISLTEKIDSLEEAVVTGIYTRDKESFTGSSSTFTQKELKMVGNSNVLSALRTLDPSFAINEDVQFGSDPNRLPDINIRGKTSVIGLVEEYSTDPNQPLFILDGFESGLSQIYDLNMDRIASITILKDASATAIYGSKAANGVVVVETVKPKPGSLRVNYSGNFAVNFADLTDYNLMNSNEKLTFERLSGYYGSLDAEGNIISETQAQQYYDRLSEVRRGVDTYWMNEALRTGINQRHNLFTEGGDEKIRYGLGLSYGTTEGVMKNSNRETVNGNIQFIYRYKKLAFTNYFNVDFTEASNPSVSFSDFSRANPYFRKYDENGDILHILESFTNSQRETSHIYNPMYDFYLNSFDNQNELKFRNNFEVDYRMLEELRFRTRLSYAKGFEKGKNYRSPEANEFIGANANQRGRYTELNGNTNDIDFDISATYGKLVGMQHTINAVLGMRLNKNLRENSGYTATGFLDDRLSSPNFSSGFLEGSKPSYTFDDRRSLSYYMNASYSFDNRYLFDSNLRYDGASIFGSENKFSVTWALGLAWNIHNESFFEKLRSTVSFFKLRGSVGNPGNQNFDAYMTMNIFNYSNAYDNPFGLSALVDNWGNENLKWQKTLDFNYGMDLELKDRKFRITADYFHKTTNPLLIFVEVPSSTGQSVLPKNIGAQRTNGLTVSLNYRILNTNNLIWNANFNGRHLKEKYYNIGNSLDQLNENNKSLALQRFYDNGSPTGLWTVKSLGIDPTTGREVFEKKDGSSTFVYDFKDEVLVGNTTPTLEGVVGSSLYYKGFNASANFRYRVGGQIFLNTLYNKVENISSNSLFYNQDKRALYDRWKEPGDESKFKSISLTETTPISSRFVADENTFACESISLGYESNANWVKKMRLSSLTTRVFMNEIFRISTVKNERGIDYPFARTVSLSVSAR</sequence>
<dbReference type="GO" id="GO:0009279">
    <property type="term" value="C:cell outer membrane"/>
    <property type="evidence" value="ECO:0007669"/>
    <property type="project" value="UniProtKB-SubCell"/>
</dbReference>
<keyword evidence="3 7" id="KW-1134">Transmembrane beta strand</keyword>
<protein>
    <submittedName>
        <fullName evidence="10">SusC/RagA family TonB-linked outer membrane protein</fullName>
    </submittedName>
</protein>
<dbReference type="Gene3D" id="2.170.130.10">
    <property type="entry name" value="TonB-dependent receptor, plug domain"/>
    <property type="match status" value="1"/>
</dbReference>
<dbReference type="Pfam" id="PF07660">
    <property type="entry name" value="STN"/>
    <property type="match status" value="1"/>
</dbReference>
<dbReference type="Gene3D" id="2.40.170.20">
    <property type="entry name" value="TonB-dependent receptor, beta-barrel domain"/>
    <property type="match status" value="1"/>
</dbReference>